<keyword evidence="1" id="KW-0732">Signal</keyword>
<dbReference type="RefSeq" id="WP_062423140.1">
    <property type="nucleotide sequence ID" value="NZ_BBYA01000013.1"/>
</dbReference>
<dbReference type="EMBL" id="LGCK01000005">
    <property type="protein sequence ID" value="KPL73709.1"/>
    <property type="molecule type" value="Genomic_DNA"/>
</dbReference>
<feature type="chain" id="PRO_5006132648" description="DUF4878 domain-containing protein" evidence="1">
    <location>
        <begin position="28"/>
        <end position="133"/>
    </location>
</feature>
<protein>
    <recommendedName>
        <fullName evidence="4">DUF4878 domain-containing protein</fullName>
    </recommendedName>
</protein>
<proteinExistence type="predicted"/>
<feature type="signal peptide" evidence="1">
    <location>
        <begin position="1"/>
        <end position="27"/>
    </location>
</feature>
<dbReference type="OrthoDB" id="165577at2"/>
<evidence type="ECO:0000256" key="1">
    <source>
        <dbReference type="SAM" id="SignalP"/>
    </source>
</evidence>
<accession>A0A0P6WTY5</accession>
<name>A0A0P6WTY5_9CHLR</name>
<organism evidence="2 3">
    <name type="scientific">Leptolinea tardivitalis</name>
    <dbReference type="NCBI Taxonomy" id="229920"/>
    <lineage>
        <taxon>Bacteria</taxon>
        <taxon>Bacillati</taxon>
        <taxon>Chloroflexota</taxon>
        <taxon>Anaerolineae</taxon>
        <taxon>Anaerolineales</taxon>
        <taxon>Anaerolineaceae</taxon>
        <taxon>Leptolinea</taxon>
    </lineage>
</organism>
<sequence>MSFRTVSLVVILSLGAAVLSACGGTSAAAGPEKAVETYLNALVSQDVNRLTTVSCKAWEEKARLEADSFQAVKARLDGVTCTKAGDEGTSAKVTCTGKIVATYGNEDQEIPLDRRPYLVSQEGGEWRMCGYTK</sequence>
<evidence type="ECO:0008006" key="4">
    <source>
        <dbReference type="Google" id="ProtNLM"/>
    </source>
</evidence>
<reference evidence="2 3" key="1">
    <citation type="submission" date="2015-07" db="EMBL/GenBank/DDBJ databases">
        <title>Genome sequence of Leptolinea tardivitalis DSM 16556.</title>
        <authorList>
            <person name="Hemp J."/>
            <person name="Ward L.M."/>
            <person name="Pace L.A."/>
            <person name="Fischer W.W."/>
        </authorList>
    </citation>
    <scope>NUCLEOTIDE SEQUENCE [LARGE SCALE GENOMIC DNA]</scope>
    <source>
        <strain evidence="2 3">YMTK-2</strain>
    </source>
</reference>
<evidence type="ECO:0000313" key="3">
    <source>
        <dbReference type="Proteomes" id="UP000050430"/>
    </source>
</evidence>
<dbReference type="PROSITE" id="PS51257">
    <property type="entry name" value="PROKAR_LIPOPROTEIN"/>
    <property type="match status" value="1"/>
</dbReference>
<dbReference type="AlphaFoldDB" id="A0A0P6WTY5"/>
<comment type="caution">
    <text evidence="2">The sequence shown here is derived from an EMBL/GenBank/DDBJ whole genome shotgun (WGS) entry which is preliminary data.</text>
</comment>
<gene>
    <name evidence="2" type="ORF">ADM99_02475</name>
</gene>
<evidence type="ECO:0000313" key="2">
    <source>
        <dbReference type="EMBL" id="KPL73709.1"/>
    </source>
</evidence>
<dbReference type="Proteomes" id="UP000050430">
    <property type="component" value="Unassembled WGS sequence"/>
</dbReference>
<keyword evidence="3" id="KW-1185">Reference proteome</keyword>